<feature type="domain" description="NADH-ubiquinone oxidoreductase 51kDa subunit FMN-binding" evidence="5">
    <location>
        <begin position="25"/>
        <end position="182"/>
    </location>
</feature>
<evidence type="ECO:0000256" key="1">
    <source>
        <dbReference type="ARBA" id="ARBA00022485"/>
    </source>
</evidence>
<dbReference type="Gene3D" id="3.40.50.11540">
    <property type="entry name" value="NADH-ubiquinone oxidoreductase 51kDa subunit"/>
    <property type="match status" value="1"/>
</dbReference>
<dbReference type="Proteomes" id="UP000189370">
    <property type="component" value="Unassembled WGS sequence"/>
</dbReference>
<keyword evidence="3" id="KW-0408">Iron</keyword>
<sequence>MTQEVLQPDRLSDWPSMRGDGVERIRNAGIAGAGGAGFPSYAKWEQVASTDYLLVNHQESEPNFFVDKWLGKSRATEFAALFDALLEDTFEAVVVSAKWTDRDEYMTELEAETNGTVVPPDDLPLDIESESGVVFAYTDAQYQYGMESVLLNVVADTVVGSDLPTDHGWLVQNTETMANIYRALTDGTPVTHTYVHVDGAVPKHRFLKVPIGTSASALLSAAGRPPDELPSDAVLVSGGPGWCFETETPPDEFVVDKSTNGLLVLDESTVADNTLGDGRIDVLESRDWTAGPMETEPTATIEPDIVRIPLLTNPDFEGTVSPGIPAVEPGDRVEAGTAVATSPSKGIGIPHHASVDGEVTAVAETRIEIAVEAASGAARLR</sequence>
<evidence type="ECO:0000259" key="5">
    <source>
        <dbReference type="Pfam" id="PF01512"/>
    </source>
</evidence>
<dbReference type="SUPFAM" id="SSF142019">
    <property type="entry name" value="Nqo1 FMN-binding domain-like"/>
    <property type="match status" value="1"/>
</dbReference>
<keyword evidence="1" id="KW-0004">4Fe-4S</keyword>
<organism evidence="6 7">
    <name type="scientific">Natrinema saccharevitans</name>
    <dbReference type="NCBI Taxonomy" id="301967"/>
    <lineage>
        <taxon>Archaea</taxon>
        <taxon>Methanobacteriati</taxon>
        <taxon>Methanobacteriota</taxon>
        <taxon>Stenosarchaea group</taxon>
        <taxon>Halobacteria</taxon>
        <taxon>Halobacteriales</taxon>
        <taxon>Natrialbaceae</taxon>
        <taxon>Natrinema</taxon>
    </lineage>
</organism>
<dbReference type="EMBL" id="LWLN01000002">
    <property type="protein sequence ID" value="OLZ39257.1"/>
    <property type="molecule type" value="Genomic_DNA"/>
</dbReference>
<dbReference type="AlphaFoldDB" id="A0A1S8ARS5"/>
<comment type="caution">
    <text evidence="6">The sequence shown here is derived from an EMBL/GenBank/DDBJ whole genome shotgun (WGS) entry which is preliminary data.</text>
</comment>
<gene>
    <name evidence="6" type="ORF">A6E15_17795</name>
</gene>
<dbReference type="InterPro" id="IPR037225">
    <property type="entry name" value="Nuo51_FMN-bd_sf"/>
</dbReference>
<dbReference type="PANTHER" id="PTHR43034:SF2">
    <property type="entry name" value="ION-TRANSLOCATING OXIDOREDUCTASE COMPLEX SUBUNIT C"/>
    <property type="match status" value="1"/>
</dbReference>
<evidence type="ECO:0000256" key="4">
    <source>
        <dbReference type="ARBA" id="ARBA00023014"/>
    </source>
</evidence>
<evidence type="ECO:0000256" key="3">
    <source>
        <dbReference type="ARBA" id="ARBA00023004"/>
    </source>
</evidence>
<dbReference type="InterPro" id="IPR011538">
    <property type="entry name" value="Nuo51_FMN-bd"/>
</dbReference>
<dbReference type="GO" id="GO:0051539">
    <property type="term" value="F:4 iron, 4 sulfur cluster binding"/>
    <property type="evidence" value="ECO:0007669"/>
    <property type="project" value="UniProtKB-KW"/>
</dbReference>
<proteinExistence type="predicted"/>
<dbReference type="InterPro" id="IPR010208">
    <property type="entry name" value="Ion_transpt_RnfC/RsxC"/>
</dbReference>
<dbReference type="PANTHER" id="PTHR43034">
    <property type="entry name" value="ION-TRANSLOCATING OXIDOREDUCTASE COMPLEX SUBUNIT C"/>
    <property type="match status" value="1"/>
</dbReference>
<dbReference type="GO" id="GO:0046872">
    <property type="term" value="F:metal ion binding"/>
    <property type="evidence" value="ECO:0007669"/>
    <property type="project" value="UniProtKB-KW"/>
</dbReference>
<dbReference type="OrthoDB" id="297477at2157"/>
<evidence type="ECO:0000313" key="7">
    <source>
        <dbReference type="Proteomes" id="UP000189370"/>
    </source>
</evidence>
<name>A0A1S8ARS5_9EURY</name>
<evidence type="ECO:0000256" key="2">
    <source>
        <dbReference type="ARBA" id="ARBA00022723"/>
    </source>
</evidence>
<evidence type="ECO:0000313" key="6">
    <source>
        <dbReference type="EMBL" id="OLZ39257.1"/>
    </source>
</evidence>
<dbReference type="Pfam" id="PF01512">
    <property type="entry name" value="Complex1_51K"/>
    <property type="match status" value="1"/>
</dbReference>
<keyword evidence="4" id="KW-0411">Iron-sulfur</keyword>
<dbReference type="GO" id="GO:0009055">
    <property type="term" value="F:electron transfer activity"/>
    <property type="evidence" value="ECO:0007669"/>
    <property type="project" value="InterPro"/>
</dbReference>
<protein>
    <submittedName>
        <fullName evidence="6">NADH dehydrogenase</fullName>
    </submittedName>
</protein>
<keyword evidence="2" id="KW-0479">Metal-binding</keyword>
<dbReference type="GO" id="GO:0016020">
    <property type="term" value="C:membrane"/>
    <property type="evidence" value="ECO:0007669"/>
    <property type="project" value="InterPro"/>
</dbReference>
<reference evidence="7" key="1">
    <citation type="submission" date="2016-04" db="EMBL/GenBank/DDBJ databases">
        <authorList>
            <person name="Chen S.-C."/>
            <person name="Lai M.-C."/>
        </authorList>
    </citation>
    <scope>NUCLEOTIDE SEQUENCE [LARGE SCALE GENOMIC DNA]</scope>
    <source>
        <strain evidence="7">AB14</strain>
    </source>
</reference>
<keyword evidence="7" id="KW-1185">Reference proteome</keyword>
<accession>A0A1S8ARS5</accession>
<dbReference type="STRING" id="301967.A6E15_17795"/>